<dbReference type="EMBL" id="CP007453">
    <property type="protein sequence ID" value="AHM57559.1"/>
    <property type="molecule type" value="Genomic_DNA"/>
</dbReference>
<dbReference type="PATRIC" id="fig|1286171.3.peg.2230"/>
<proteinExistence type="inferred from homology"/>
<accession>W8T743</accession>
<geneLocation type="plasmid" evidence="4 5">
    <name>EAL2_808p</name>
</geneLocation>
<keyword evidence="2" id="KW-0560">Oxidoreductase</keyword>
<dbReference type="RefSeq" id="WP_025436474.1">
    <property type="nucleotide sequence ID" value="NZ_CP007453.1"/>
</dbReference>
<dbReference type="PANTHER" id="PTHR43673">
    <property type="entry name" value="NAD(P)H NITROREDUCTASE YDGI-RELATED"/>
    <property type="match status" value="1"/>
</dbReference>
<evidence type="ECO:0000313" key="5">
    <source>
        <dbReference type="Proteomes" id="UP000019591"/>
    </source>
</evidence>
<dbReference type="PANTHER" id="PTHR43673:SF10">
    <property type="entry name" value="NADH DEHYDROGENASE_NAD(P)H NITROREDUCTASE XCC3605-RELATED"/>
    <property type="match status" value="1"/>
</dbReference>
<dbReference type="KEGG" id="eac:EAL2_808p00520"/>
<feature type="domain" description="Putative nitroreductase TM1586" evidence="3">
    <location>
        <begin position="10"/>
        <end position="242"/>
    </location>
</feature>
<evidence type="ECO:0000259" key="3">
    <source>
        <dbReference type="Pfam" id="PF14512"/>
    </source>
</evidence>
<keyword evidence="4" id="KW-0614">Plasmid</keyword>
<evidence type="ECO:0000256" key="2">
    <source>
        <dbReference type="ARBA" id="ARBA00023002"/>
    </source>
</evidence>
<sequence length="269" mass="29965">MEIPVNRWHEAIEYRGSRRSFEDTAISMEDARALEELCERISGNTGDIRLVFAQNGVDNVFRGALGKNIARIIRPSAYVALIGDAKAPNIQEKLGYAGECVVLEATSLGVDSCWIGGFFSQEGIREEMGIDQDEFVPAVIALGYANEKKSISEKLIKGISKSHSRKDIDSISTGLPRAEWAEWVKSAVEAARQSPSAVNRQPWRFEVGEDYIKVMLDTPDNSYSISKRLDCGIAMLHIELGARYMGAVGSWRYLEQPEVAVYEVDEIRL</sequence>
<organism evidence="4 5">
    <name type="scientific">Peptoclostridium acidaminophilum DSM 3953</name>
    <dbReference type="NCBI Taxonomy" id="1286171"/>
    <lineage>
        <taxon>Bacteria</taxon>
        <taxon>Bacillati</taxon>
        <taxon>Bacillota</taxon>
        <taxon>Clostridia</taxon>
        <taxon>Peptostreptococcales</taxon>
        <taxon>Peptoclostridiaceae</taxon>
        <taxon>Peptoclostridium</taxon>
    </lineage>
</organism>
<dbReference type="Gene3D" id="3.40.109.10">
    <property type="entry name" value="NADH Oxidase"/>
    <property type="match status" value="1"/>
</dbReference>
<keyword evidence="5" id="KW-1185">Reference proteome</keyword>
<dbReference type="OrthoDB" id="9814075at2"/>
<dbReference type="Gene3D" id="3.40.109.30">
    <property type="entry name" value="putative nitroreductase (tm1586), domain 2"/>
    <property type="match status" value="1"/>
</dbReference>
<reference evidence="4 5" key="1">
    <citation type="journal article" date="2014" name="Genome Announc.">
        <title>Complete Genome Sequence of Amino Acid-Utilizing Eubacterium acidaminophilum al-2 (DSM 3953).</title>
        <authorList>
            <person name="Poehlein A."/>
            <person name="Andreesen J.R."/>
            <person name="Daniel R."/>
        </authorList>
    </citation>
    <scope>NUCLEOTIDE SEQUENCE [LARGE SCALE GENOMIC DNA]</scope>
    <source>
        <strain evidence="4 5">DSM 3953</strain>
        <plasmid evidence="5">Plasmid EAL2_808p</plasmid>
    </source>
</reference>
<evidence type="ECO:0000256" key="1">
    <source>
        <dbReference type="ARBA" id="ARBA00007118"/>
    </source>
</evidence>
<dbReference type="CDD" id="cd02062">
    <property type="entry name" value="Nitro_FMN_reductase"/>
    <property type="match status" value="1"/>
</dbReference>
<dbReference type="HOGENOM" id="CLU_070562_2_0_9"/>
<dbReference type="InterPro" id="IPR000415">
    <property type="entry name" value="Nitroreductase-like"/>
</dbReference>
<dbReference type="InterPro" id="IPR029478">
    <property type="entry name" value="TM1586_NiRdase"/>
</dbReference>
<dbReference type="Proteomes" id="UP000019591">
    <property type="component" value="Plasmid EAL2_808p"/>
</dbReference>
<dbReference type="Pfam" id="PF14512">
    <property type="entry name" value="TM1586_NiRdase"/>
    <property type="match status" value="1"/>
</dbReference>
<comment type="similarity">
    <text evidence="1">Belongs to the nitroreductase family.</text>
</comment>
<dbReference type="SUPFAM" id="SSF55469">
    <property type="entry name" value="FMN-dependent nitroreductase-like"/>
    <property type="match status" value="2"/>
</dbReference>
<dbReference type="AlphaFoldDB" id="W8T743"/>
<dbReference type="eggNOG" id="COG0778">
    <property type="taxonomic scope" value="Bacteria"/>
</dbReference>
<protein>
    <submittedName>
        <fullName evidence="4">Nitroreductase</fullName>
    </submittedName>
</protein>
<evidence type="ECO:0000313" key="4">
    <source>
        <dbReference type="EMBL" id="AHM57559.1"/>
    </source>
</evidence>
<dbReference type="GO" id="GO:0016491">
    <property type="term" value="F:oxidoreductase activity"/>
    <property type="evidence" value="ECO:0007669"/>
    <property type="project" value="UniProtKB-KW"/>
</dbReference>
<name>W8T743_PEPAC</name>
<gene>
    <name evidence="4" type="ORF">EAL2_808p00520</name>
</gene>